<dbReference type="OrthoDB" id="250548at2759"/>
<dbReference type="PANTHER" id="PTHR22876:SF5">
    <property type="entry name" value="CHROMOSOME 9 OPEN READING FRAME 85"/>
    <property type="match status" value="1"/>
</dbReference>
<keyword evidence="2" id="KW-1185">Reference proteome</keyword>
<reference evidence="1 2" key="1">
    <citation type="submission" date="2017-07" db="EMBL/GenBank/DDBJ databases">
        <authorList>
            <person name="Talla V."/>
            <person name="Backstrom N."/>
        </authorList>
    </citation>
    <scope>NUCLEOTIDE SEQUENCE [LARGE SCALE GENOMIC DNA]</scope>
</reference>
<evidence type="ECO:0000313" key="1">
    <source>
        <dbReference type="EMBL" id="VVC94170.1"/>
    </source>
</evidence>
<proteinExistence type="predicted"/>
<protein>
    <submittedName>
        <fullName evidence="1">Uncharacterized protein</fullName>
    </submittedName>
</protein>
<accession>A0A5E4QAW0</accession>
<gene>
    <name evidence="1" type="ORF">LSINAPIS_LOCUS6180</name>
</gene>
<dbReference type="Pfam" id="PF10217">
    <property type="entry name" value="DUF2039"/>
    <property type="match status" value="1"/>
</dbReference>
<name>A0A5E4QAW0_9NEOP</name>
<evidence type="ECO:0000313" key="2">
    <source>
        <dbReference type="Proteomes" id="UP000324832"/>
    </source>
</evidence>
<organism evidence="1 2">
    <name type="scientific">Leptidea sinapis</name>
    <dbReference type="NCBI Taxonomy" id="189913"/>
    <lineage>
        <taxon>Eukaryota</taxon>
        <taxon>Metazoa</taxon>
        <taxon>Ecdysozoa</taxon>
        <taxon>Arthropoda</taxon>
        <taxon>Hexapoda</taxon>
        <taxon>Insecta</taxon>
        <taxon>Pterygota</taxon>
        <taxon>Neoptera</taxon>
        <taxon>Endopterygota</taxon>
        <taxon>Lepidoptera</taxon>
        <taxon>Glossata</taxon>
        <taxon>Ditrysia</taxon>
        <taxon>Papilionoidea</taxon>
        <taxon>Pieridae</taxon>
        <taxon>Dismorphiinae</taxon>
        <taxon>Leptidea</taxon>
    </lineage>
</organism>
<dbReference type="PANTHER" id="PTHR22876">
    <property type="entry name" value="ZGC:101016"/>
    <property type="match status" value="1"/>
</dbReference>
<dbReference type="EMBL" id="FZQP02001892">
    <property type="protein sequence ID" value="VVC94170.1"/>
    <property type="molecule type" value="Genomic_DNA"/>
</dbReference>
<dbReference type="Proteomes" id="UP000324832">
    <property type="component" value="Unassembled WGS sequence"/>
</dbReference>
<sequence>MSSAKGNIKRNRPQKYQNRTVFKNDLHDTSKKTKVINSLQIAGVCERCKEIIEWKIKYKKYKALTMPKKCVGCEQKTIKHAYHIYCDKCRVEKNVCAKCCKSLEVSESSNKDDTHNITDTEVLDIMKRLSERKRRTLARYIKKADGNTEEIAKIISEMSKFELNDDSCDSSCSEDLSCDED</sequence>
<dbReference type="InterPro" id="IPR019351">
    <property type="entry name" value="DUF2039"/>
</dbReference>
<dbReference type="AlphaFoldDB" id="A0A5E4QAW0"/>